<evidence type="ECO:0000256" key="1">
    <source>
        <dbReference type="SAM" id="MobiDB-lite"/>
    </source>
</evidence>
<reference evidence="2 3" key="1">
    <citation type="submission" date="2019-09" db="EMBL/GenBank/DDBJ databases">
        <title>Taxonomic organization of the family Brucellaceae based on a phylogenomic approach.</title>
        <authorList>
            <person name="Leclercq S."/>
            <person name="Cloeckaert A."/>
            <person name="Zygmunt M.S."/>
        </authorList>
    </citation>
    <scope>NUCLEOTIDE SEQUENCE [LARGE SCALE GENOMIC DNA]</scope>
    <source>
        <strain evidence="2 3">LMG 18957</strain>
    </source>
</reference>
<dbReference type="RefSeq" id="WP_151677577.1">
    <property type="nucleotide sequence ID" value="NZ_WBWA01000005.1"/>
</dbReference>
<sequence length="216" mass="25423">MKCPKWMKRADFVRIREMDVEDAEAALAKLYDAERERKRAWRLANKEKAAEMARNWRRNNPTKARAGYKRQREAIKADPERRAHYAEVRQAWLKRGGQKSYPKQRERERQYDADRYQRGKTKRLAQNKPGELRKLIQQLLPGYLIPAARMDVINSVMELALANRVRHDRLAEHVKACVTAYNRQFDHFKNVSIDAPIAGTDSLTRADMIDSEAFHF</sequence>
<gene>
    <name evidence="2" type="ORF">F9K91_07835</name>
</gene>
<evidence type="ECO:0000313" key="3">
    <source>
        <dbReference type="Proteomes" id="UP000430843"/>
    </source>
</evidence>
<evidence type="ECO:0000313" key="2">
    <source>
        <dbReference type="EMBL" id="KAB2666032.1"/>
    </source>
</evidence>
<feature type="compositionally biased region" description="Basic and acidic residues" evidence="1">
    <location>
        <begin position="103"/>
        <end position="117"/>
    </location>
</feature>
<feature type="region of interest" description="Disordered" evidence="1">
    <location>
        <begin position="96"/>
        <end position="128"/>
    </location>
</feature>
<dbReference type="AlphaFoldDB" id="A0A833CQF4"/>
<dbReference type="Proteomes" id="UP000430843">
    <property type="component" value="Unassembled WGS sequence"/>
</dbReference>
<comment type="caution">
    <text evidence="2">The sequence shown here is derived from an EMBL/GenBank/DDBJ whole genome shotgun (WGS) entry which is preliminary data.</text>
</comment>
<organism evidence="2 3">
    <name type="scientific">Brucella tritici</name>
    <dbReference type="NCBI Taxonomy" id="94626"/>
    <lineage>
        <taxon>Bacteria</taxon>
        <taxon>Pseudomonadati</taxon>
        <taxon>Pseudomonadota</taxon>
        <taxon>Alphaproteobacteria</taxon>
        <taxon>Hyphomicrobiales</taxon>
        <taxon>Brucellaceae</taxon>
        <taxon>Brucella/Ochrobactrum group</taxon>
        <taxon>Brucella</taxon>
    </lineage>
</organism>
<protein>
    <submittedName>
        <fullName evidence="2">Uncharacterized protein</fullName>
    </submittedName>
</protein>
<proteinExistence type="predicted"/>
<accession>A0A833CQF4</accession>
<keyword evidence="3" id="KW-1185">Reference proteome</keyword>
<dbReference type="EMBL" id="WBWA01000005">
    <property type="protein sequence ID" value="KAB2666032.1"/>
    <property type="molecule type" value="Genomic_DNA"/>
</dbReference>
<name>A0A833CQF4_9HYPH</name>